<evidence type="ECO:0000256" key="3">
    <source>
        <dbReference type="SAM" id="Phobius"/>
    </source>
</evidence>
<dbReference type="Proteomes" id="UP001553843">
    <property type="component" value="Unassembled WGS sequence"/>
</dbReference>
<gene>
    <name evidence="4" type="ORF">AB0887_05435</name>
</gene>
<dbReference type="RefSeq" id="WP_359775130.1">
    <property type="nucleotide sequence ID" value="NZ_JBEYRR010000002.1"/>
</dbReference>
<keyword evidence="3" id="KW-0472">Membrane</keyword>
<keyword evidence="3" id="KW-1133">Transmembrane helix</keyword>
<evidence type="ECO:0000313" key="5">
    <source>
        <dbReference type="Proteomes" id="UP001553843"/>
    </source>
</evidence>
<reference evidence="4 5" key="1">
    <citation type="submission" date="2024-06" db="EMBL/GenBank/DDBJ databases">
        <title>The Natural Products Discovery Center: Release of the First 8490 Sequenced Strains for Exploring Actinobacteria Biosynthetic Diversity.</title>
        <authorList>
            <person name="Kalkreuter E."/>
            <person name="Kautsar S.A."/>
            <person name="Yang D."/>
            <person name="Bader C.D."/>
            <person name="Teijaro C.N."/>
            <person name="Fluegel L."/>
            <person name="Davis C.M."/>
            <person name="Simpson J.R."/>
            <person name="Lauterbach L."/>
            <person name="Steele A.D."/>
            <person name="Gui C."/>
            <person name="Meng S."/>
            <person name="Li G."/>
            <person name="Viehrig K."/>
            <person name="Ye F."/>
            <person name="Su P."/>
            <person name="Kiefer A.F."/>
            <person name="Nichols A."/>
            <person name="Cepeda A.J."/>
            <person name="Yan W."/>
            <person name="Fan B."/>
            <person name="Jiang Y."/>
            <person name="Adhikari A."/>
            <person name="Zheng C.-J."/>
            <person name="Schuster L."/>
            <person name="Cowan T.M."/>
            <person name="Smanski M.J."/>
            <person name="Chevrette M.G."/>
            <person name="De Carvalho L.P.S."/>
            <person name="Shen B."/>
        </authorList>
    </citation>
    <scope>NUCLEOTIDE SEQUENCE [LARGE SCALE GENOMIC DNA]</scope>
    <source>
        <strain evidence="4 5">NPDC047833</strain>
    </source>
</reference>
<evidence type="ECO:0000256" key="2">
    <source>
        <dbReference type="SAM" id="MobiDB-lite"/>
    </source>
</evidence>
<proteinExistence type="predicted"/>
<organism evidence="4 5">
    <name type="scientific">Streptomyces huasconensis</name>
    <dbReference type="NCBI Taxonomy" id="1854574"/>
    <lineage>
        <taxon>Bacteria</taxon>
        <taxon>Bacillati</taxon>
        <taxon>Actinomycetota</taxon>
        <taxon>Actinomycetes</taxon>
        <taxon>Kitasatosporales</taxon>
        <taxon>Streptomycetaceae</taxon>
        <taxon>Streptomyces</taxon>
    </lineage>
</organism>
<evidence type="ECO:0000256" key="1">
    <source>
        <dbReference type="ARBA" id="ARBA00022729"/>
    </source>
</evidence>
<comment type="caution">
    <text evidence="4">The sequence shown here is derived from an EMBL/GenBank/DDBJ whole genome shotgun (WGS) entry which is preliminary data.</text>
</comment>
<name>A0ABV3LPX9_9ACTN</name>
<dbReference type="Gene3D" id="2.60.40.1240">
    <property type="match status" value="1"/>
</dbReference>
<feature type="transmembrane region" description="Helical" evidence="3">
    <location>
        <begin position="59"/>
        <end position="83"/>
    </location>
</feature>
<keyword evidence="5" id="KW-1185">Reference proteome</keyword>
<feature type="transmembrane region" description="Helical" evidence="3">
    <location>
        <begin position="29"/>
        <end position="47"/>
    </location>
</feature>
<protein>
    <submittedName>
        <fullName evidence="4">DUF4190 domain-containing protein</fullName>
    </submittedName>
</protein>
<dbReference type="InterPro" id="IPR029050">
    <property type="entry name" value="Immunoprotect_excell_Ig-like"/>
</dbReference>
<feature type="region of interest" description="Disordered" evidence="2">
    <location>
        <begin position="93"/>
        <end position="127"/>
    </location>
</feature>
<accession>A0ABV3LPX9</accession>
<sequence>MRNGLGTAALVLGIIGVLCGLVPILFWAAGILAVLALVFGSIGIGRARSGQATNKGTAIWGTSLGAVAAILAVIGLVISVSIIDDAVDDLDGTGGKKDTSSTAPTRPGTDPGDQRAEQDAGDSGDPDTLRFGETFAYDDGVKVTVAQPVSYRPGMYALGHSEGNKARTVKITVVNGTDRAVNLDLTTVTFKDADGAEAQKIFDGDLPRELAGKLPPGKEAVATYAVSLPDDAARTLEVQVEPGFLRYDSATWAGGSG</sequence>
<keyword evidence="1" id="KW-0732">Signal</keyword>
<keyword evidence="3" id="KW-0812">Transmembrane</keyword>
<evidence type="ECO:0000313" key="4">
    <source>
        <dbReference type="EMBL" id="MEW2361405.1"/>
    </source>
</evidence>
<dbReference type="EMBL" id="JBEYRS010000002">
    <property type="protein sequence ID" value="MEW2361405.1"/>
    <property type="molecule type" value="Genomic_DNA"/>
</dbReference>